<dbReference type="GO" id="GO:0005886">
    <property type="term" value="C:plasma membrane"/>
    <property type="evidence" value="ECO:0007669"/>
    <property type="project" value="InterPro"/>
</dbReference>
<dbReference type="Pfam" id="PF10099">
    <property type="entry name" value="RskA_C"/>
    <property type="match status" value="1"/>
</dbReference>
<keyword evidence="2" id="KW-0472">Membrane</keyword>
<dbReference type="Proteomes" id="UP000564629">
    <property type="component" value="Unassembled WGS sequence"/>
</dbReference>
<dbReference type="AlphaFoldDB" id="A0A511FGF3"/>
<proteinExistence type="predicted"/>
<feature type="region of interest" description="Disordered" evidence="1">
    <location>
        <begin position="76"/>
        <end position="121"/>
    </location>
</feature>
<protein>
    <recommendedName>
        <fullName evidence="3">Anti-sigma K factor RskA C-terminal domain-containing protein</fullName>
    </recommendedName>
</protein>
<dbReference type="RefSeq" id="WP_146840199.1">
    <property type="nucleotide sequence ID" value="NZ_BJVQ01000071.1"/>
</dbReference>
<evidence type="ECO:0000256" key="1">
    <source>
        <dbReference type="SAM" id="MobiDB-lite"/>
    </source>
</evidence>
<reference evidence="5 7" key="2">
    <citation type="submission" date="2020-08" db="EMBL/GenBank/DDBJ databases">
        <title>Sequencing the genomes of 1000 actinobacteria strains.</title>
        <authorList>
            <person name="Klenk H.-P."/>
        </authorList>
    </citation>
    <scope>NUCLEOTIDE SEQUENCE [LARGE SCALE GENOMIC DNA]</scope>
    <source>
        <strain evidence="5 7">DSM 9581</strain>
    </source>
</reference>
<reference evidence="4 6" key="1">
    <citation type="submission" date="2019-07" db="EMBL/GenBank/DDBJ databases">
        <title>Whole genome shotgun sequence of Cellulomonas hominis NBRC 16055.</title>
        <authorList>
            <person name="Hosoyama A."/>
            <person name="Uohara A."/>
            <person name="Ohji S."/>
            <person name="Ichikawa N."/>
        </authorList>
    </citation>
    <scope>NUCLEOTIDE SEQUENCE [LARGE SCALE GENOMIC DNA]</scope>
    <source>
        <strain evidence="4 6">NBRC 16055</strain>
    </source>
</reference>
<dbReference type="EMBL" id="BJVQ01000071">
    <property type="protein sequence ID" value="GEL48293.1"/>
    <property type="molecule type" value="Genomic_DNA"/>
</dbReference>
<evidence type="ECO:0000259" key="3">
    <source>
        <dbReference type="Pfam" id="PF10099"/>
    </source>
</evidence>
<dbReference type="EMBL" id="JACHDN010000001">
    <property type="protein sequence ID" value="MBB5473234.1"/>
    <property type="molecule type" value="Genomic_DNA"/>
</dbReference>
<evidence type="ECO:0000313" key="7">
    <source>
        <dbReference type="Proteomes" id="UP000564629"/>
    </source>
</evidence>
<feature type="domain" description="Anti-sigma K factor RskA C-terminal" evidence="3">
    <location>
        <begin position="131"/>
        <end position="257"/>
    </location>
</feature>
<keyword evidence="6" id="KW-1185">Reference proteome</keyword>
<evidence type="ECO:0000313" key="4">
    <source>
        <dbReference type="EMBL" id="GEL48293.1"/>
    </source>
</evidence>
<feature type="transmembrane region" description="Helical" evidence="2">
    <location>
        <begin position="129"/>
        <end position="152"/>
    </location>
</feature>
<keyword evidence="2" id="KW-1133">Transmembrane helix</keyword>
<evidence type="ECO:0000256" key="2">
    <source>
        <dbReference type="SAM" id="Phobius"/>
    </source>
</evidence>
<feature type="compositionally biased region" description="Low complexity" evidence="1">
    <location>
        <begin position="104"/>
        <end position="119"/>
    </location>
</feature>
<evidence type="ECO:0000313" key="6">
    <source>
        <dbReference type="Proteomes" id="UP000321723"/>
    </source>
</evidence>
<keyword evidence="2" id="KW-0812">Transmembrane</keyword>
<name>A0A511FGF3_9CELL</name>
<gene>
    <name evidence="4" type="ORF">CHO01_34090</name>
    <name evidence="5" type="ORF">HNR08_001970</name>
</gene>
<dbReference type="OrthoDB" id="4328740at2"/>
<feature type="compositionally biased region" description="Low complexity" evidence="1">
    <location>
        <begin position="85"/>
        <end position="95"/>
    </location>
</feature>
<evidence type="ECO:0000313" key="5">
    <source>
        <dbReference type="EMBL" id="MBB5473234.1"/>
    </source>
</evidence>
<organism evidence="4 6">
    <name type="scientific">Cellulomonas hominis</name>
    <dbReference type="NCBI Taxonomy" id="156981"/>
    <lineage>
        <taxon>Bacteria</taxon>
        <taxon>Bacillati</taxon>
        <taxon>Actinomycetota</taxon>
        <taxon>Actinomycetes</taxon>
        <taxon>Micrococcales</taxon>
        <taxon>Cellulomonadaceae</taxon>
        <taxon>Cellulomonas</taxon>
    </lineage>
</organism>
<accession>A0A511FGF3</accession>
<dbReference type="InterPro" id="IPR018764">
    <property type="entry name" value="RskA_C"/>
</dbReference>
<feature type="region of interest" description="Disordered" evidence="1">
    <location>
        <begin position="247"/>
        <end position="268"/>
    </location>
</feature>
<sequence length="268" mass="26800">MPHTDPDVLALAALGEPVPADDRAHLAACPDCARELAALATAAAVGRSAAGTRGVAAPDAVWERVRDALGLDAGLVPGEAEPLADPRGGPAAVPDGGAGPVPGQGPEAGVRADGRPVAARPDRRRRTGLLVAAAAGLVVGGTVGALVVAGAVRSDGETVVAEASLEALPGWTAAGEATVEEAADGRRTLVLRLEGDEADGFREVWLLDRDVTGLVSLGVLDGDEGRFAIPPGLDLADFPVVDVSAEPFDGDPAHSGDSILRGELTTPA</sequence>
<dbReference type="Proteomes" id="UP000321723">
    <property type="component" value="Unassembled WGS sequence"/>
</dbReference>
<comment type="caution">
    <text evidence="4">The sequence shown here is derived from an EMBL/GenBank/DDBJ whole genome shotgun (WGS) entry which is preliminary data.</text>
</comment>